<feature type="compositionally biased region" description="Polar residues" evidence="1">
    <location>
        <begin position="26"/>
        <end position="41"/>
    </location>
</feature>
<dbReference type="Proteomes" id="UP000433483">
    <property type="component" value="Unassembled WGS sequence"/>
</dbReference>
<organism evidence="2 12">
    <name type="scientific">Phytophthora fragariae</name>
    <dbReference type="NCBI Taxonomy" id="53985"/>
    <lineage>
        <taxon>Eukaryota</taxon>
        <taxon>Sar</taxon>
        <taxon>Stramenopiles</taxon>
        <taxon>Oomycota</taxon>
        <taxon>Peronosporomycetes</taxon>
        <taxon>Peronosporales</taxon>
        <taxon>Peronosporaceae</taxon>
        <taxon>Phytophthora</taxon>
    </lineage>
</organism>
<feature type="compositionally biased region" description="Basic and acidic residues" evidence="1">
    <location>
        <begin position="54"/>
        <end position="63"/>
    </location>
</feature>
<dbReference type="EMBL" id="QXGF01003099">
    <property type="protein sequence ID" value="KAE8922419.1"/>
    <property type="molecule type" value="Genomic_DNA"/>
</dbReference>
<evidence type="ECO:0000256" key="1">
    <source>
        <dbReference type="SAM" id="MobiDB-lite"/>
    </source>
</evidence>
<name>A0A6A3DM16_9STRA</name>
<dbReference type="EMBL" id="QXFY01000045">
    <property type="protein sequence ID" value="KAE9360602.1"/>
    <property type="molecule type" value="Genomic_DNA"/>
</dbReference>
<evidence type="ECO:0000313" key="20">
    <source>
        <dbReference type="Proteomes" id="UP000486351"/>
    </source>
</evidence>
<evidence type="ECO:0000313" key="17">
    <source>
        <dbReference type="Proteomes" id="UP000441208"/>
    </source>
</evidence>
<evidence type="ECO:0000313" key="19">
    <source>
        <dbReference type="Proteomes" id="UP000476176"/>
    </source>
</evidence>
<evidence type="ECO:0000313" key="21">
    <source>
        <dbReference type="Proteomes" id="UP000488956"/>
    </source>
</evidence>
<dbReference type="EMBL" id="QXGD01002814">
    <property type="protein sequence ID" value="KAE9183816.1"/>
    <property type="molecule type" value="Genomic_DNA"/>
</dbReference>
<proteinExistence type="predicted"/>
<protein>
    <submittedName>
        <fullName evidence="2">Uncharacterized protein</fullName>
    </submittedName>
</protein>
<sequence>MASIYFYYNELLRQSADQAVSRGMSAHSTPDQYENLQQQAESSEKKQRGYPSDPEEKQGNQES</sequence>
<dbReference type="Proteomes" id="UP000441208">
    <property type="component" value="Unassembled WGS sequence"/>
</dbReference>
<dbReference type="EMBL" id="QXGC01003713">
    <property type="protein sequence ID" value="KAE9173649.1"/>
    <property type="molecule type" value="Genomic_DNA"/>
</dbReference>
<evidence type="ECO:0000313" key="5">
    <source>
        <dbReference type="EMBL" id="KAE9069660.1"/>
    </source>
</evidence>
<evidence type="ECO:0000313" key="3">
    <source>
        <dbReference type="EMBL" id="KAE8969456.1"/>
    </source>
</evidence>
<evidence type="ECO:0000313" key="15">
    <source>
        <dbReference type="Proteomes" id="UP000440367"/>
    </source>
</evidence>
<evidence type="ECO:0000313" key="7">
    <source>
        <dbReference type="EMBL" id="KAE9170676.1"/>
    </source>
</evidence>
<evidence type="ECO:0000313" key="13">
    <source>
        <dbReference type="Proteomes" id="UP000433483"/>
    </source>
</evidence>
<dbReference type="Proteomes" id="UP000440732">
    <property type="component" value="Unassembled WGS sequence"/>
</dbReference>
<evidence type="ECO:0000313" key="6">
    <source>
        <dbReference type="EMBL" id="KAE9080406.1"/>
    </source>
</evidence>
<evidence type="ECO:0000313" key="2">
    <source>
        <dbReference type="EMBL" id="KAE8922419.1"/>
    </source>
</evidence>
<dbReference type="EMBL" id="QXGB01003458">
    <property type="protein sequence ID" value="KAE9170676.1"/>
    <property type="molecule type" value="Genomic_DNA"/>
</dbReference>
<dbReference type="Proteomes" id="UP000488956">
    <property type="component" value="Unassembled WGS sequence"/>
</dbReference>
<evidence type="ECO:0000313" key="10">
    <source>
        <dbReference type="EMBL" id="KAE9273889.1"/>
    </source>
</evidence>
<dbReference type="Proteomes" id="UP000486351">
    <property type="component" value="Unassembled WGS sequence"/>
</dbReference>
<evidence type="ECO:0000313" key="12">
    <source>
        <dbReference type="Proteomes" id="UP000429523"/>
    </source>
</evidence>
<dbReference type="Proteomes" id="UP000476176">
    <property type="component" value="Unassembled WGS sequence"/>
</dbReference>
<dbReference type="Proteomes" id="UP000440367">
    <property type="component" value="Unassembled WGS sequence"/>
</dbReference>
<dbReference type="Proteomes" id="UP000429523">
    <property type="component" value="Unassembled WGS sequence"/>
</dbReference>
<dbReference type="EMBL" id="QXFX01003484">
    <property type="protein sequence ID" value="KAE9068735.1"/>
    <property type="molecule type" value="Genomic_DNA"/>
</dbReference>
<dbReference type="OrthoDB" id="10281923at2759"/>
<keyword evidence="13" id="KW-1185">Reference proteome</keyword>
<reference evidence="12 13" key="1">
    <citation type="submission" date="2018-08" db="EMBL/GenBank/DDBJ databases">
        <title>Genomic investigation of the strawberry pathogen Phytophthora fragariae indicates pathogenicity is determined by transcriptional variation in three key races.</title>
        <authorList>
            <person name="Adams T.M."/>
            <person name="Armitage A.D."/>
            <person name="Sobczyk M.K."/>
            <person name="Bates H.J."/>
            <person name="Dunwell J.M."/>
            <person name="Nellist C.F."/>
            <person name="Harrison R.J."/>
        </authorList>
    </citation>
    <scope>NUCLEOTIDE SEQUENCE [LARGE SCALE GENOMIC DNA]</scope>
    <source>
        <strain evidence="10 14">A4</strain>
        <strain evidence="9 15">BC-1</strain>
        <strain evidence="8 19">BC-23</strain>
        <strain evidence="7 13">NOV-27</strain>
        <strain evidence="6 16">NOV-5</strain>
        <strain evidence="5 17">NOV-71</strain>
        <strain evidence="11 20">NOV-77</strain>
        <strain evidence="2 12">NOV-9</strain>
        <strain evidence="4 21">ONT-3</strain>
        <strain evidence="3 18">SCRP245</strain>
    </source>
</reference>
<dbReference type="EMBL" id="QXGE01003671">
    <property type="protein sequence ID" value="KAE9273889.1"/>
    <property type="molecule type" value="Genomic_DNA"/>
</dbReference>
<dbReference type="AlphaFoldDB" id="A0A6A3DM16"/>
<dbReference type="Proteomes" id="UP000460718">
    <property type="component" value="Unassembled WGS sequence"/>
</dbReference>
<dbReference type="EMBL" id="QXGA01003690">
    <property type="protein sequence ID" value="KAE9080406.1"/>
    <property type="molecule type" value="Genomic_DNA"/>
</dbReference>
<evidence type="ECO:0000313" key="18">
    <source>
        <dbReference type="Proteomes" id="UP000460718"/>
    </source>
</evidence>
<comment type="caution">
    <text evidence="2">The sequence shown here is derived from an EMBL/GenBank/DDBJ whole genome shotgun (WGS) entry which is preliminary data.</text>
</comment>
<feature type="region of interest" description="Disordered" evidence="1">
    <location>
        <begin position="21"/>
        <end position="63"/>
    </location>
</feature>
<gene>
    <name evidence="10" type="ORF">PF001_g27305</name>
    <name evidence="9" type="ORF">PF002_g26605</name>
    <name evidence="8" type="ORF">PF004_g26907</name>
    <name evidence="7" type="ORF">PF005_g27473</name>
    <name evidence="6" type="ORF">PF006_g27321</name>
    <name evidence="5" type="ORF">PF007_g27235</name>
    <name evidence="11" type="ORF">PF008_g1772</name>
    <name evidence="2" type="ORF">PF009_g27318</name>
    <name evidence="4" type="ORF">PF010_g26948</name>
    <name evidence="3" type="ORF">PF011_g26798</name>
</gene>
<evidence type="ECO:0000313" key="9">
    <source>
        <dbReference type="EMBL" id="KAE9183816.1"/>
    </source>
</evidence>
<accession>A0A6A3DM16</accession>
<evidence type="ECO:0000313" key="16">
    <source>
        <dbReference type="Proteomes" id="UP000440732"/>
    </source>
</evidence>
<evidence type="ECO:0000313" key="8">
    <source>
        <dbReference type="EMBL" id="KAE9173649.1"/>
    </source>
</evidence>
<dbReference type="EMBL" id="QXFW01003661">
    <property type="protein sequence ID" value="KAE8969456.1"/>
    <property type="molecule type" value="Genomic_DNA"/>
</dbReference>
<evidence type="ECO:0000313" key="4">
    <source>
        <dbReference type="EMBL" id="KAE9068735.1"/>
    </source>
</evidence>
<evidence type="ECO:0000313" key="11">
    <source>
        <dbReference type="EMBL" id="KAE9360602.1"/>
    </source>
</evidence>
<dbReference type="EMBL" id="QXFZ01003342">
    <property type="protein sequence ID" value="KAE9069660.1"/>
    <property type="molecule type" value="Genomic_DNA"/>
</dbReference>
<evidence type="ECO:0000313" key="14">
    <source>
        <dbReference type="Proteomes" id="UP000437068"/>
    </source>
</evidence>
<dbReference type="Proteomes" id="UP000437068">
    <property type="component" value="Unassembled WGS sequence"/>
</dbReference>